<gene>
    <name evidence="2" type="ORF">BU26DRAFT_523367</name>
</gene>
<keyword evidence="3" id="KW-1185">Reference proteome</keyword>
<dbReference type="RefSeq" id="XP_033678786.1">
    <property type="nucleotide sequence ID" value="XM_033830031.1"/>
</dbReference>
<reference evidence="2" key="1">
    <citation type="journal article" date="2020" name="Stud. Mycol.">
        <title>101 Dothideomycetes genomes: a test case for predicting lifestyles and emergence of pathogens.</title>
        <authorList>
            <person name="Haridas S."/>
            <person name="Albert R."/>
            <person name="Binder M."/>
            <person name="Bloem J."/>
            <person name="Labutti K."/>
            <person name="Salamov A."/>
            <person name="Andreopoulos B."/>
            <person name="Baker S."/>
            <person name="Barry K."/>
            <person name="Bills G."/>
            <person name="Bluhm B."/>
            <person name="Cannon C."/>
            <person name="Castanera R."/>
            <person name="Culley D."/>
            <person name="Daum C."/>
            <person name="Ezra D."/>
            <person name="Gonzalez J."/>
            <person name="Henrissat B."/>
            <person name="Kuo A."/>
            <person name="Liang C."/>
            <person name="Lipzen A."/>
            <person name="Lutzoni F."/>
            <person name="Magnuson J."/>
            <person name="Mondo S."/>
            <person name="Nolan M."/>
            <person name="Ohm R."/>
            <person name="Pangilinan J."/>
            <person name="Park H.-J."/>
            <person name="Ramirez L."/>
            <person name="Alfaro M."/>
            <person name="Sun H."/>
            <person name="Tritt A."/>
            <person name="Yoshinaga Y."/>
            <person name="Zwiers L.-H."/>
            <person name="Turgeon B."/>
            <person name="Goodwin S."/>
            <person name="Spatafora J."/>
            <person name="Crous P."/>
            <person name="Grigoriev I."/>
        </authorList>
    </citation>
    <scope>NUCLEOTIDE SEQUENCE</scope>
    <source>
        <strain evidence="2">CBS 122368</strain>
    </source>
</reference>
<proteinExistence type="predicted"/>
<feature type="compositionally biased region" description="Polar residues" evidence="1">
    <location>
        <begin position="1"/>
        <end position="12"/>
    </location>
</feature>
<dbReference type="Proteomes" id="UP000800094">
    <property type="component" value="Unassembled WGS sequence"/>
</dbReference>
<protein>
    <submittedName>
        <fullName evidence="2">Uncharacterized protein</fullName>
    </submittedName>
</protein>
<organism evidence="2 3">
    <name type="scientific">Trematosphaeria pertusa</name>
    <dbReference type="NCBI Taxonomy" id="390896"/>
    <lineage>
        <taxon>Eukaryota</taxon>
        <taxon>Fungi</taxon>
        <taxon>Dikarya</taxon>
        <taxon>Ascomycota</taxon>
        <taxon>Pezizomycotina</taxon>
        <taxon>Dothideomycetes</taxon>
        <taxon>Pleosporomycetidae</taxon>
        <taxon>Pleosporales</taxon>
        <taxon>Massarineae</taxon>
        <taxon>Trematosphaeriaceae</taxon>
        <taxon>Trematosphaeria</taxon>
    </lineage>
</organism>
<sequence>MAQPNGRRTTAPVTRAISVFSANSDEPTQTGTPPPAPQTKVPAHYKLPPTVPSPFAGTLDASLDAILEFAALHPQLRPATTTLLKDPERTTNWGEVLSTVLANPLNGRELLEEFLFLVTRTLIPEQIAQNRALLFRLHSVKRQLSVKIVLRYDMLREWTKRDSNQLIVMESKPPAKVPVPPPAPLQNLQYPNRRPLMLNMLPTLVQAPAEGYATKKLSDAMRHHATELDHHMLLTDEVVASWGTIRVLTAAAGAALQWQWLRENTETLAEMEVHGWEDLDMRADECEWVRDANKEKEGGKAK</sequence>
<evidence type="ECO:0000313" key="3">
    <source>
        <dbReference type="Proteomes" id="UP000800094"/>
    </source>
</evidence>
<feature type="region of interest" description="Disordered" evidence="1">
    <location>
        <begin position="1"/>
        <end position="42"/>
    </location>
</feature>
<evidence type="ECO:0000256" key="1">
    <source>
        <dbReference type="SAM" id="MobiDB-lite"/>
    </source>
</evidence>
<name>A0A6A6I1D6_9PLEO</name>
<dbReference type="GeneID" id="54583361"/>
<dbReference type="OrthoDB" id="3790454at2759"/>
<dbReference type="AlphaFoldDB" id="A0A6A6I1D6"/>
<accession>A0A6A6I1D6</accession>
<dbReference type="EMBL" id="ML987204">
    <property type="protein sequence ID" value="KAF2243782.1"/>
    <property type="molecule type" value="Genomic_DNA"/>
</dbReference>
<evidence type="ECO:0000313" key="2">
    <source>
        <dbReference type="EMBL" id="KAF2243782.1"/>
    </source>
</evidence>